<dbReference type="Proteomes" id="UP000245956">
    <property type="component" value="Unassembled WGS sequence"/>
</dbReference>
<reference evidence="3 4" key="2">
    <citation type="journal article" date="2016" name="Front. Microbiol.">
        <title>Genome and transcriptome sequences reveal the specific parasitism of the nematophagous Purpureocillium lilacinum 36-1.</title>
        <authorList>
            <person name="Xie J."/>
            <person name="Li S."/>
            <person name="Mo C."/>
            <person name="Xiao X."/>
            <person name="Peng D."/>
            <person name="Wang G."/>
            <person name="Xiao Y."/>
        </authorList>
    </citation>
    <scope>NUCLEOTIDE SEQUENCE [LARGE SCALE GENOMIC DNA]</scope>
    <source>
        <strain evidence="3 4">36-1</strain>
    </source>
</reference>
<evidence type="ECO:0000313" key="3">
    <source>
        <dbReference type="EMBL" id="PWI67670.1"/>
    </source>
</evidence>
<dbReference type="EMBL" id="JAWRVI010000049">
    <property type="protein sequence ID" value="KAK4084901.1"/>
    <property type="molecule type" value="Genomic_DNA"/>
</dbReference>
<dbReference type="EMBL" id="LCWV01000017">
    <property type="protein sequence ID" value="PWI67670.1"/>
    <property type="molecule type" value="Genomic_DNA"/>
</dbReference>
<reference evidence="2 5" key="4">
    <citation type="journal article" date="2024" name="Microbiol. Resour. Announc.">
        <title>Genome annotations for the ascomycete fungi Trichoderma harzianum, Trichoderma aggressivum, and Purpureocillium lilacinum.</title>
        <authorList>
            <person name="Beijen E.P.W."/>
            <person name="Ohm R.A."/>
        </authorList>
    </citation>
    <scope>NUCLEOTIDE SEQUENCE [LARGE SCALE GENOMIC DNA]</scope>
    <source>
        <strain evidence="2 5">CBS 150709</strain>
    </source>
</reference>
<name>A0A2U3DZI5_PURLI</name>
<reference evidence="3" key="1">
    <citation type="submission" date="2015-05" db="EMBL/GenBank/DDBJ databases">
        <authorList>
            <person name="Wang D.B."/>
            <person name="Wang M."/>
        </authorList>
    </citation>
    <scope>NUCLEOTIDE SEQUENCE</scope>
    <source>
        <strain evidence="3">36-1</strain>
    </source>
</reference>
<evidence type="ECO:0000313" key="5">
    <source>
        <dbReference type="Proteomes" id="UP001287286"/>
    </source>
</evidence>
<dbReference type="AlphaFoldDB" id="A0A2U3DZI5"/>
<evidence type="ECO:0000313" key="2">
    <source>
        <dbReference type="EMBL" id="KAK4084901.1"/>
    </source>
</evidence>
<reference evidence="2" key="3">
    <citation type="submission" date="2023-11" db="EMBL/GenBank/DDBJ databases">
        <authorList>
            <person name="Beijen E."/>
            <person name="Ohm R.A."/>
        </authorList>
    </citation>
    <scope>NUCLEOTIDE SEQUENCE</scope>
    <source>
        <strain evidence="2">CBS 150709</strain>
    </source>
</reference>
<gene>
    <name evidence="3" type="ORF">PCL_02591</name>
    <name evidence="2" type="ORF">Purlil1_10121</name>
</gene>
<feature type="region of interest" description="Disordered" evidence="1">
    <location>
        <begin position="188"/>
        <end position="214"/>
    </location>
</feature>
<protein>
    <submittedName>
        <fullName evidence="3">Uncharacterized protein</fullName>
    </submittedName>
</protein>
<dbReference type="Proteomes" id="UP001287286">
    <property type="component" value="Unassembled WGS sequence"/>
</dbReference>
<evidence type="ECO:0000313" key="4">
    <source>
        <dbReference type="Proteomes" id="UP000245956"/>
    </source>
</evidence>
<keyword evidence="5" id="KW-1185">Reference proteome</keyword>
<sequence>MSGFLATSRGKLGMQAKMGASSPRFSATLMADKTSGVRCQKAQIFQYPSGADVAKQRDPASALGHPATFNQLRGQCHVSSSLATHVYRATGPLIRSFLHHPIGRQWLRSGPCQASANCPKERTHQSAFVNGTTWGLKAARIIRGLSVVNGLAIRVMHEPRRPHSRGEGSRDANPSVQERPLLVCGSDRNSSAAALSPSPCESKADPGRWGLGQGGEAPLRTSHFHSPLLKVCALKSPLWMN</sequence>
<evidence type="ECO:0000256" key="1">
    <source>
        <dbReference type="SAM" id="MobiDB-lite"/>
    </source>
</evidence>
<accession>A0A2U3DZI5</accession>
<proteinExistence type="predicted"/>
<organism evidence="3 4">
    <name type="scientific">Purpureocillium lilacinum</name>
    <name type="common">Paecilomyces lilacinus</name>
    <dbReference type="NCBI Taxonomy" id="33203"/>
    <lineage>
        <taxon>Eukaryota</taxon>
        <taxon>Fungi</taxon>
        <taxon>Dikarya</taxon>
        <taxon>Ascomycota</taxon>
        <taxon>Pezizomycotina</taxon>
        <taxon>Sordariomycetes</taxon>
        <taxon>Hypocreomycetidae</taxon>
        <taxon>Hypocreales</taxon>
        <taxon>Ophiocordycipitaceae</taxon>
        <taxon>Purpureocillium</taxon>
    </lineage>
</organism>
<comment type="caution">
    <text evidence="3">The sequence shown here is derived from an EMBL/GenBank/DDBJ whole genome shotgun (WGS) entry which is preliminary data.</text>
</comment>